<name>A0A1C3WCS9_9BRAD</name>
<protein>
    <submittedName>
        <fullName evidence="1">Uncharacterized protein</fullName>
    </submittedName>
</protein>
<gene>
    <name evidence="1" type="ORF">GA0061098_1007160</name>
</gene>
<dbReference type="AlphaFoldDB" id="A0A1C3WCS9"/>
<proteinExistence type="predicted"/>
<organism evidence="1 2">
    <name type="scientific">Bradyrhizobium shewense</name>
    <dbReference type="NCBI Taxonomy" id="1761772"/>
    <lineage>
        <taxon>Bacteria</taxon>
        <taxon>Pseudomonadati</taxon>
        <taxon>Pseudomonadota</taxon>
        <taxon>Alphaproteobacteria</taxon>
        <taxon>Hyphomicrobiales</taxon>
        <taxon>Nitrobacteraceae</taxon>
        <taxon>Bradyrhizobium</taxon>
    </lineage>
</organism>
<keyword evidence="2" id="KW-1185">Reference proteome</keyword>
<dbReference type="EMBL" id="FMAI01000007">
    <property type="protein sequence ID" value="SCB37676.1"/>
    <property type="molecule type" value="Genomic_DNA"/>
</dbReference>
<dbReference type="Proteomes" id="UP000199184">
    <property type="component" value="Unassembled WGS sequence"/>
</dbReference>
<evidence type="ECO:0000313" key="1">
    <source>
        <dbReference type="EMBL" id="SCB37676.1"/>
    </source>
</evidence>
<reference evidence="2" key="1">
    <citation type="submission" date="2016-08" db="EMBL/GenBank/DDBJ databases">
        <authorList>
            <person name="Varghese N."/>
            <person name="Submissions Spin"/>
        </authorList>
    </citation>
    <scope>NUCLEOTIDE SEQUENCE [LARGE SCALE GENOMIC DNA]</scope>
    <source>
        <strain evidence="2">ERR11</strain>
    </source>
</reference>
<sequence>MCVGINGGCITMLDTIRANAIALRTLADLDAYETAVERFARGGSRSELMTTLFGLGIPAPQIRVVASHPGRWLPAICCE</sequence>
<evidence type="ECO:0000313" key="2">
    <source>
        <dbReference type="Proteomes" id="UP000199184"/>
    </source>
</evidence>
<accession>A0A1C3WCS9</accession>